<evidence type="ECO:0000259" key="4">
    <source>
        <dbReference type="Pfam" id="PF20666"/>
    </source>
</evidence>
<feature type="domain" description="Centromere/kinetochore protein zw10 middle" evidence="3">
    <location>
        <begin position="211"/>
        <end position="426"/>
    </location>
</feature>
<organism evidence="5 6">
    <name type="scientific">Rhizophlyctis rosea</name>
    <dbReference type="NCBI Taxonomy" id="64517"/>
    <lineage>
        <taxon>Eukaryota</taxon>
        <taxon>Fungi</taxon>
        <taxon>Fungi incertae sedis</taxon>
        <taxon>Chytridiomycota</taxon>
        <taxon>Chytridiomycota incertae sedis</taxon>
        <taxon>Chytridiomycetes</taxon>
        <taxon>Rhizophlyctidales</taxon>
        <taxon>Rhizophlyctidaceae</taxon>
        <taxon>Rhizophlyctis</taxon>
    </lineage>
</organism>
<dbReference type="Pfam" id="PF20666">
    <property type="entry name" value="ZW10_C"/>
    <property type="match status" value="1"/>
</dbReference>
<dbReference type="EMBL" id="JADGJD010001031">
    <property type="protein sequence ID" value="KAJ3047082.1"/>
    <property type="molecule type" value="Genomic_DNA"/>
</dbReference>
<feature type="coiled-coil region" evidence="1">
    <location>
        <begin position="21"/>
        <end position="80"/>
    </location>
</feature>
<dbReference type="InterPro" id="IPR048344">
    <property type="entry name" value="Zw10_middle"/>
</dbReference>
<keyword evidence="6" id="KW-1185">Reference proteome</keyword>
<feature type="compositionally biased region" description="Gly residues" evidence="2">
    <location>
        <begin position="450"/>
        <end position="467"/>
    </location>
</feature>
<dbReference type="Proteomes" id="UP001212841">
    <property type="component" value="Unassembled WGS sequence"/>
</dbReference>
<dbReference type="AlphaFoldDB" id="A0AAD5X257"/>
<evidence type="ECO:0000256" key="1">
    <source>
        <dbReference type="SAM" id="Coils"/>
    </source>
</evidence>
<gene>
    <name evidence="5" type="primary">ZW10_1</name>
    <name evidence="5" type="ORF">HK097_000256</name>
</gene>
<keyword evidence="1" id="KW-0175">Coiled coil</keyword>
<evidence type="ECO:0000313" key="5">
    <source>
        <dbReference type="EMBL" id="KAJ3047082.1"/>
    </source>
</evidence>
<dbReference type="GO" id="GO:0006888">
    <property type="term" value="P:endoplasmic reticulum to Golgi vesicle-mediated transport"/>
    <property type="evidence" value="ECO:0007669"/>
    <property type="project" value="TreeGrafter"/>
</dbReference>
<dbReference type="Pfam" id="PF20665">
    <property type="entry name" value="Zw10_middle"/>
    <property type="match status" value="1"/>
</dbReference>
<dbReference type="GO" id="GO:0005737">
    <property type="term" value="C:cytoplasm"/>
    <property type="evidence" value="ECO:0007669"/>
    <property type="project" value="GOC"/>
</dbReference>
<dbReference type="GO" id="GO:1990423">
    <property type="term" value="C:RZZ complex"/>
    <property type="evidence" value="ECO:0007669"/>
    <property type="project" value="TreeGrafter"/>
</dbReference>
<dbReference type="PANTHER" id="PTHR12205:SF0">
    <property type="entry name" value="CENTROMERE_KINETOCHORE PROTEIN ZW10 HOMOLOG"/>
    <property type="match status" value="1"/>
</dbReference>
<evidence type="ECO:0000256" key="2">
    <source>
        <dbReference type="SAM" id="MobiDB-lite"/>
    </source>
</evidence>
<proteinExistence type="predicted"/>
<name>A0AAD5X257_9FUNG</name>
<comment type="caution">
    <text evidence="5">The sequence shown here is derived from an EMBL/GenBank/DDBJ whole genome shotgun (WGS) entry which is preliminary data.</text>
</comment>
<sequence>MPSSAPSRKSILRRRDSMLPSLLLRTEKKSLEESLESLKNNVFMTINSHYREFINTNQYCLDLRDEIGAVEEELMEEKENQAQKGRANAVTRKFGTMERELGLLGVLAKLHAELQGFDQLVDMGEFVSVANSVVEMKSMARELRTYQDVDCPHELVKLIQVRICSTLLCFRRNMAKNPSRLQRECTMKTAHLKRQLEEVFLSAYLFSTKGEHVELKVTFRTLATISKTYYENPILQSDLFQSLQVLNIFPDALTRLITRLMNDFVQPVVGREGMEVGTTRSKFHAILKVGSAAKGGRGVEEVTKRDLQTLLTNLQTILKFLTEIVIPKQPSTTDTPFIELFAKTWSEEFLPVFLDKVMKRSLPDDKSEFERYTEDMQEFLRFEREGMEMGLIPKHRTDISDFVSNFQLHYMRKKRAEMLSAVRDIIQSEDMNTVEVSDGTERGGLAALKGGKGAAGGKGGGKGGKGGGGDEDAALKLPTMHISVQAQTVVEMIYETLGELENADEDGKIQLFYTARDIFDAYRAMYPTYHKETIENVP</sequence>
<feature type="non-terminal residue" evidence="5">
    <location>
        <position position="538"/>
    </location>
</feature>
<dbReference type="InterPro" id="IPR048343">
    <property type="entry name" value="ZW10_C"/>
</dbReference>
<evidence type="ECO:0000313" key="6">
    <source>
        <dbReference type="Proteomes" id="UP001212841"/>
    </source>
</evidence>
<dbReference type="PANTHER" id="PTHR12205">
    <property type="entry name" value="CENTROMERE/KINETOCHORE PROTEIN ZW10"/>
    <property type="match status" value="1"/>
</dbReference>
<dbReference type="GO" id="GO:0007094">
    <property type="term" value="P:mitotic spindle assembly checkpoint signaling"/>
    <property type="evidence" value="ECO:0007669"/>
    <property type="project" value="TreeGrafter"/>
</dbReference>
<feature type="region of interest" description="Disordered" evidence="2">
    <location>
        <begin position="447"/>
        <end position="472"/>
    </location>
</feature>
<evidence type="ECO:0000259" key="3">
    <source>
        <dbReference type="Pfam" id="PF20665"/>
    </source>
</evidence>
<protein>
    <submittedName>
        <fullName evidence="5">Centromere/kinetochore protein zw10</fullName>
    </submittedName>
</protein>
<accession>A0AAD5X257</accession>
<feature type="domain" description="Centromere/kinetochore protein zw10 C-terminal" evidence="4">
    <location>
        <begin position="476"/>
        <end position="538"/>
    </location>
</feature>
<reference evidence="5" key="1">
    <citation type="submission" date="2020-05" db="EMBL/GenBank/DDBJ databases">
        <title>Phylogenomic resolution of chytrid fungi.</title>
        <authorList>
            <person name="Stajich J.E."/>
            <person name="Amses K."/>
            <person name="Simmons R."/>
            <person name="Seto K."/>
            <person name="Myers J."/>
            <person name="Bonds A."/>
            <person name="Quandt C.A."/>
            <person name="Barry K."/>
            <person name="Liu P."/>
            <person name="Grigoriev I."/>
            <person name="Longcore J.E."/>
            <person name="James T.Y."/>
        </authorList>
    </citation>
    <scope>NUCLEOTIDE SEQUENCE</scope>
    <source>
        <strain evidence="5">JEL0318</strain>
    </source>
</reference>